<dbReference type="Pfam" id="PF01042">
    <property type="entry name" value="Ribonuc_L-PSP"/>
    <property type="match status" value="1"/>
</dbReference>
<proteinExistence type="inferred from homology"/>
<name>A0A8J4Q2A1_9MYCE</name>
<dbReference type="PANTHER" id="PTHR47328:SF1">
    <property type="entry name" value="RUTC FAMILY PROTEIN YOAB"/>
    <property type="match status" value="1"/>
</dbReference>
<dbReference type="InterPro" id="IPR035959">
    <property type="entry name" value="RutC-like_sf"/>
</dbReference>
<dbReference type="PROSITE" id="PS01094">
    <property type="entry name" value="UPF0076"/>
    <property type="match status" value="1"/>
</dbReference>
<organism evidence="2 3">
    <name type="scientific">Polysphondylium violaceum</name>
    <dbReference type="NCBI Taxonomy" id="133409"/>
    <lineage>
        <taxon>Eukaryota</taxon>
        <taxon>Amoebozoa</taxon>
        <taxon>Evosea</taxon>
        <taxon>Eumycetozoa</taxon>
        <taxon>Dictyostelia</taxon>
        <taxon>Dictyosteliales</taxon>
        <taxon>Dictyosteliaceae</taxon>
        <taxon>Polysphondylium</taxon>
    </lineage>
</organism>
<dbReference type="EMBL" id="AJWJ01000053">
    <property type="protein sequence ID" value="KAF2076674.1"/>
    <property type="molecule type" value="Genomic_DNA"/>
</dbReference>
<dbReference type="Proteomes" id="UP000695562">
    <property type="component" value="Unassembled WGS sequence"/>
</dbReference>
<dbReference type="Gene3D" id="3.30.1330.40">
    <property type="entry name" value="RutC-like"/>
    <property type="match status" value="1"/>
</dbReference>
<dbReference type="InterPro" id="IPR035709">
    <property type="entry name" value="YoaB-like"/>
</dbReference>
<dbReference type="CDD" id="cd06150">
    <property type="entry name" value="YjgF_YER057c_UK114_like_2"/>
    <property type="match status" value="1"/>
</dbReference>
<reference evidence="2" key="1">
    <citation type="submission" date="2020-01" db="EMBL/GenBank/DDBJ databases">
        <title>Development of genomics and gene disruption for Polysphondylium violaceum indicates a role for the polyketide synthase stlB in stalk morphogenesis.</title>
        <authorList>
            <person name="Narita B."/>
            <person name="Kawabe Y."/>
            <person name="Kin K."/>
            <person name="Saito T."/>
            <person name="Gibbs R."/>
            <person name="Kuspa A."/>
            <person name="Muzny D."/>
            <person name="Queller D."/>
            <person name="Richards S."/>
            <person name="Strassman J."/>
            <person name="Sucgang R."/>
            <person name="Worley K."/>
            <person name="Schaap P."/>
        </authorList>
    </citation>
    <scope>NUCLEOTIDE SEQUENCE</scope>
    <source>
        <strain evidence="2">QSvi11</strain>
    </source>
</reference>
<evidence type="ECO:0000256" key="1">
    <source>
        <dbReference type="ARBA" id="ARBA00010552"/>
    </source>
</evidence>
<evidence type="ECO:0000313" key="2">
    <source>
        <dbReference type="EMBL" id="KAF2076674.1"/>
    </source>
</evidence>
<dbReference type="PANTHER" id="PTHR47328">
    <property type="match status" value="1"/>
</dbReference>
<comment type="caution">
    <text evidence="2">The sequence shown here is derived from an EMBL/GenBank/DDBJ whole genome shotgun (WGS) entry which is preliminary data.</text>
</comment>
<comment type="similarity">
    <text evidence="1">Belongs to the RutC family.</text>
</comment>
<dbReference type="SUPFAM" id="SSF55298">
    <property type="entry name" value="YjgF-like"/>
    <property type="match status" value="1"/>
</dbReference>
<accession>A0A8J4Q2A1</accession>
<protein>
    <recommendedName>
        <fullName evidence="4">RidA family protein</fullName>
    </recommendedName>
</protein>
<dbReference type="AlphaFoldDB" id="A0A8J4Q2A1"/>
<sequence length="123" mass="14131">MNIVRIQPEARWSEAVIHNNTLYFTGVPDNLDADVYEQSVNVLQQIESMLVSQGSNKRNLIDVTIFLSKLEDFNEMNRAWDSWVIPGHCPVRCTVEARLMNPKFKVEMKFVAAVFIPSMENSL</sequence>
<keyword evidence="3" id="KW-1185">Reference proteome</keyword>
<dbReference type="InterPro" id="IPR019897">
    <property type="entry name" value="RidA_CS"/>
</dbReference>
<dbReference type="OrthoDB" id="309640at2759"/>
<evidence type="ECO:0000313" key="3">
    <source>
        <dbReference type="Proteomes" id="UP000695562"/>
    </source>
</evidence>
<gene>
    <name evidence="2" type="ORF">CYY_002044</name>
</gene>
<evidence type="ECO:0008006" key="4">
    <source>
        <dbReference type="Google" id="ProtNLM"/>
    </source>
</evidence>
<dbReference type="InterPro" id="IPR006175">
    <property type="entry name" value="YjgF/YER057c/UK114"/>
</dbReference>